<organism evidence="1">
    <name type="scientific">uncultured bacterium SRF2</name>
    <dbReference type="NCBI Taxonomy" id="1204708"/>
    <lineage>
        <taxon>Bacteria</taxon>
        <taxon>environmental samples</taxon>
    </lineage>
</organism>
<dbReference type="SUPFAM" id="SSF82171">
    <property type="entry name" value="DPP6 N-terminal domain-like"/>
    <property type="match status" value="1"/>
</dbReference>
<evidence type="ECO:0000313" key="1">
    <source>
        <dbReference type="EMBL" id="AGH13461.1"/>
    </source>
</evidence>
<dbReference type="Pfam" id="PF07676">
    <property type="entry name" value="PD40"/>
    <property type="match status" value="2"/>
</dbReference>
<accession>M4Q078</accession>
<reference evidence="1" key="1">
    <citation type="journal article" date="2012" name="Biotechnol. Biofuels">
        <title>Microbial ?-glucosidases from cow rumen metagenome enhance the saccharification of lignocellulose in combination with commercial cellulase cocktail.</title>
        <authorList>
            <person name="Del Pozo M.V."/>
            <person name="Fernandez-Arrojo L."/>
            <person name="Gil-Martinez J."/>
            <person name="Montesinos A."/>
            <person name="Chernikova T.N."/>
            <person name="Nechitaylo T.Y."/>
            <person name="Waliszek A."/>
            <person name="Tortajada M."/>
            <person name="Rojas A."/>
            <person name="Huws S.A."/>
            <person name="Golyshina O.V."/>
            <person name="Newbold C.J."/>
            <person name="Polaina J."/>
            <person name="Ferrer M."/>
            <person name="Golyshin P.N."/>
        </authorList>
    </citation>
    <scope>NUCLEOTIDE SEQUENCE</scope>
</reference>
<proteinExistence type="predicted"/>
<name>M4Q078_9BACT</name>
<evidence type="ECO:0008006" key="2">
    <source>
        <dbReference type="Google" id="ProtNLM"/>
    </source>
</evidence>
<dbReference type="Gene3D" id="2.120.10.30">
    <property type="entry name" value="TolB, C-terminal domain"/>
    <property type="match status" value="2"/>
</dbReference>
<sequence length="490" mass="56439">MNGLVVVLLCAVGYQLFTACTSTPRNVVKQEALPEIYPDYIGVTVPAEIAPLNFNVCDEEIDLVDVVVKGSKGGELHAQGDFADFDIDDWHALTQQNKGGELTFTVCVRKDGQWMQYKDFCVSVSPYGLDEWGLTYRRIAPGYEVFSKMGLYQRDLSSFDEYLIIENTQVPGMCVNCHAAHQTDPHQFVFHVRGNHGATMFQIDGRREWLKASNDQLGGSMVYPYWHPSGKYCAFSTNQTRQGFHVVPNERIEVFDLSSDVFVYNPATHEVMTDSLISTKDWSENSPVFSPDGRTLYYMTCKQQDYPAHYKDEKYNLCKIAFDPETGKYGEQVDTIFNAVAMGKSLTWPRPSYDGKYILFTLMDYGYFSIWHEESQQWLLDLQTGEARELEEINSDKADSYHNWTTNSRWIVFTSRRDDGYYSRLYLASIDDKGRFSKPFMLPQRHPREYYEESIFSFNTPDFTKTKVDFDAYHAGLEISSDQRIETKVK</sequence>
<dbReference type="InterPro" id="IPR011042">
    <property type="entry name" value="6-blade_b-propeller_TolB-like"/>
</dbReference>
<dbReference type="EMBL" id="JX163905">
    <property type="protein sequence ID" value="AGH13461.1"/>
    <property type="molecule type" value="Genomic_DNA"/>
</dbReference>
<dbReference type="InterPro" id="IPR011659">
    <property type="entry name" value="WD40"/>
</dbReference>
<dbReference type="AlphaFoldDB" id="M4Q078"/>
<protein>
    <recommendedName>
        <fullName evidence="2">WD40-like Beta Propeller Repeat</fullName>
    </recommendedName>
</protein>